<dbReference type="Proteomes" id="UP001159405">
    <property type="component" value="Unassembled WGS sequence"/>
</dbReference>
<comment type="caution">
    <text evidence="1">The sequence shown here is derived from an EMBL/GenBank/DDBJ whole genome shotgun (WGS) entry which is preliminary data.</text>
</comment>
<proteinExistence type="predicted"/>
<keyword evidence="2" id="KW-1185">Reference proteome</keyword>
<evidence type="ECO:0000313" key="1">
    <source>
        <dbReference type="EMBL" id="CAH3163376.1"/>
    </source>
</evidence>
<organism evidence="1 2">
    <name type="scientific">Porites lobata</name>
    <dbReference type="NCBI Taxonomy" id="104759"/>
    <lineage>
        <taxon>Eukaryota</taxon>
        <taxon>Metazoa</taxon>
        <taxon>Cnidaria</taxon>
        <taxon>Anthozoa</taxon>
        <taxon>Hexacorallia</taxon>
        <taxon>Scleractinia</taxon>
        <taxon>Fungiina</taxon>
        <taxon>Poritidae</taxon>
        <taxon>Porites</taxon>
    </lineage>
</organism>
<dbReference type="EMBL" id="CALNXK010000126">
    <property type="protein sequence ID" value="CAH3163376.1"/>
    <property type="molecule type" value="Genomic_DNA"/>
</dbReference>
<gene>
    <name evidence="1" type="ORF">PLOB_00005769</name>
</gene>
<protein>
    <recommendedName>
        <fullName evidence="3">THAP-type domain-containing protein</fullName>
    </recommendedName>
</protein>
<accession>A0ABN8QII7</accession>
<reference evidence="1 2" key="1">
    <citation type="submission" date="2022-05" db="EMBL/GenBank/DDBJ databases">
        <authorList>
            <consortium name="Genoscope - CEA"/>
            <person name="William W."/>
        </authorList>
    </citation>
    <scope>NUCLEOTIDE SEQUENCE [LARGE SCALE GENOMIC DNA]</scope>
</reference>
<name>A0ABN8QII7_9CNID</name>
<evidence type="ECO:0000313" key="2">
    <source>
        <dbReference type="Proteomes" id="UP001159405"/>
    </source>
</evidence>
<evidence type="ECO:0008006" key="3">
    <source>
        <dbReference type="Google" id="ProtNLM"/>
    </source>
</evidence>
<sequence length="112" mass="12599">MVCCMLKSASITIGTRVCSVHFKEADFKRTLTGKLVLKKHAVPSMLGLSRSPRKRKSLKTREPPHARLRLFDVNMASPPTVPITSKYCQCIVVSIVLNFSWLKSYLGFSFNP</sequence>